<accession>A0A517MP07</accession>
<gene>
    <name evidence="2" type="primary">fhcA</name>
    <name evidence="2" type="ORF">FF011L_54300</name>
</gene>
<proteinExistence type="predicted"/>
<sequence>MLCKLTGGRLYDPTSELRGKVQDLFLEDQRIVAAPPPDRSIDKTIDLGGQVVMAGAIDMHTHIGGGKVTLAKMLLSDYQRERTIPGGVDGFLPTSAITGQQYARMGYAACFEPAVIPCNARAAHAEMADTPYIDTGGYCLLGNDDCLLRMIRDDVPQPFLNDYVAWMVQATQCIAVKVVNAGGISAFKFQRQLLDVDTPHPEYGITPGQIIRRLARAVHEIGLVHPLHVHCSNLGVAGNIESTLKTIAAANGYPLHLTHVQFHSYGADGEHGFSSAAERIVQALQRHPLVTIDVGQVMFGQTVTISADTAHQTTNRKHASPRKSVIVDIECEAGCGVVPFRYRKKRFVSALQWSIGLELFLMMDDPSRVFLTTDHPNGGAFTTYPHLLRLLGDRTFRETALAEIHPDAAAASQLGGMDREYNLDDIATMTRSAPAAILGLQDRGRLSPGAIADVVCYEEDPAGNLETMFAAPKNVFRRGKQIVTDGEWTPIDLPHVTLSAKPLHHAELTDQLTGSDYWQASYRIENLMIGDDEMEQHIGSEVTVAGRHSL</sequence>
<dbReference type="SUPFAM" id="SSF51338">
    <property type="entry name" value="Composite domain of metallo-dependent hydrolases"/>
    <property type="match status" value="1"/>
</dbReference>
<dbReference type="SUPFAM" id="SSF51556">
    <property type="entry name" value="Metallo-dependent hydrolases"/>
    <property type="match status" value="1"/>
</dbReference>
<dbReference type="OrthoDB" id="9775607at2"/>
<evidence type="ECO:0000313" key="3">
    <source>
        <dbReference type="Proteomes" id="UP000320672"/>
    </source>
</evidence>
<organism evidence="2 3">
    <name type="scientific">Roseimaritima multifibrata</name>
    <dbReference type="NCBI Taxonomy" id="1930274"/>
    <lineage>
        <taxon>Bacteria</taxon>
        <taxon>Pseudomonadati</taxon>
        <taxon>Planctomycetota</taxon>
        <taxon>Planctomycetia</taxon>
        <taxon>Pirellulales</taxon>
        <taxon>Pirellulaceae</taxon>
        <taxon>Roseimaritima</taxon>
    </lineage>
</organism>
<dbReference type="AlphaFoldDB" id="A0A517MP07"/>
<dbReference type="PANTHER" id="PTHR11647">
    <property type="entry name" value="HYDRANTOINASE/DIHYDROPYRIMIDINASE FAMILY MEMBER"/>
    <property type="match status" value="1"/>
</dbReference>
<keyword evidence="2" id="KW-0808">Transferase</keyword>
<dbReference type="InterPro" id="IPR011059">
    <property type="entry name" value="Metal-dep_hydrolase_composite"/>
</dbReference>
<dbReference type="EC" id="3.5.1.-" evidence="2"/>
<dbReference type="InterPro" id="IPR032466">
    <property type="entry name" value="Metal_Hydrolase"/>
</dbReference>
<dbReference type="InterPro" id="IPR013108">
    <property type="entry name" value="Amidohydro_3"/>
</dbReference>
<protein>
    <submittedName>
        <fullName evidence="2">Formyltransferase/hydrolase complex Fhc subunit A</fullName>
        <ecNumber evidence="2">3.5.1.-</ecNumber>
    </submittedName>
</protein>
<dbReference type="Gene3D" id="2.30.40.10">
    <property type="entry name" value="Urease, subunit C, domain 1"/>
    <property type="match status" value="2"/>
</dbReference>
<dbReference type="Proteomes" id="UP000320672">
    <property type="component" value="Chromosome"/>
</dbReference>
<dbReference type="GO" id="GO:0016740">
    <property type="term" value="F:transferase activity"/>
    <property type="evidence" value="ECO:0007669"/>
    <property type="project" value="UniProtKB-KW"/>
</dbReference>
<dbReference type="RefSeq" id="WP_145354732.1">
    <property type="nucleotide sequence ID" value="NZ_CP036262.1"/>
</dbReference>
<keyword evidence="2" id="KW-0378">Hydrolase</keyword>
<dbReference type="PANTHER" id="PTHR11647:SF1">
    <property type="entry name" value="COLLAPSIN RESPONSE MEDIATOR PROTEIN"/>
    <property type="match status" value="1"/>
</dbReference>
<dbReference type="Gene3D" id="3.20.20.140">
    <property type="entry name" value="Metal-dependent hydrolases"/>
    <property type="match status" value="1"/>
</dbReference>
<dbReference type="InterPro" id="IPR012027">
    <property type="entry name" value="Formylmethanofuran_DH_asu"/>
</dbReference>
<reference evidence="2 3" key="1">
    <citation type="submission" date="2019-02" db="EMBL/GenBank/DDBJ databases">
        <title>Deep-cultivation of Planctomycetes and their phenomic and genomic characterization uncovers novel biology.</title>
        <authorList>
            <person name="Wiegand S."/>
            <person name="Jogler M."/>
            <person name="Boedeker C."/>
            <person name="Pinto D."/>
            <person name="Vollmers J."/>
            <person name="Rivas-Marin E."/>
            <person name="Kohn T."/>
            <person name="Peeters S.H."/>
            <person name="Heuer A."/>
            <person name="Rast P."/>
            <person name="Oberbeckmann S."/>
            <person name="Bunk B."/>
            <person name="Jeske O."/>
            <person name="Meyerdierks A."/>
            <person name="Storesund J.E."/>
            <person name="Kallscheuer N."/>
            <person name="Luecker S."/>
            <person name="Lage O.M."/>
            <person name="Pohl T."/>
            <person name="Merkel B.J."/>
            <person name="Hornburger P."/>
            <person name="Mueller R.-W."/>
            <person name="Bruemmer F."/>
            <person name="Labrenz M."/>
            <person name="Spormann A.M."/>
            <person name="Op den Camp H."/>
            <person name="Overmann J."/>
            <person name="Amann R."/>
            <person name="Jetten M.S.M."/>
            <person name="Mascher T."/>
            <person name="Medema M.H."/>
            <person name="Devos D.P."/>
            <person name="Kaster A.-K."/>
            <person name="Ovreas L."/>
            <person name="Rohde M."/>
            <person name="Galperin M.Y."/>
            <person name="Jogler C."/>
        </authorList>
    </citation>
    <scope>NUCLEOTIDE SEQUENCE [LARGE SCALE GENOMIC DNA]</scope>
    <source>
        <strain evidence="2 3">FF011L</strain>
    </source>
</reference>
<dbReference type="GO" id="GO:0016810">
    <property type="term" value="F:hydrolase activity, acting on carbon-nitrogen (but not peptide) bonds"/>
    <property type="evidence" value="ECO:0007669"/>
    <property type="project" value="InterPro"/>
</dbReference>
<dbReference type="InterPro" id="IPR050378">
    <property type="entry name" value="Metallo-dep_Hydrolases_sf"/>
</dbReference>
<evidence type="ECO:0000313" key="2">
    <source>
        <dbReference type="EMBL" id="QDS96618.1"/>
    </source>
</evidence>
<dbReference type="NCBIfam" id="TIGR03121">
    <property type="entry name" value="one_C_dehyd_A"/>
    <property type="match status" value="1"/>
</dbReference>
<feature type="domain" description="Amidohydrolase 3" evidence="1">
    <location>
        <begin position="43"/>
        <end position="462"/>
    </location>
</feature>
<dbReference type="EMBL" id="CP036262">
    <property type="protein sequence ID" value="QDS96618.1"/>
    <property type="molecule type" value="Genomic_DNA"/>
</dbReference>
<dbReference type="PIRSF" id="PIRSF006453">
    <property type="entry name" value="FwdA"/>
    <property type="match status" value="1"/>
</dbReference>
<dbReference type="KEGG" id="rml:FF011L_54300"/>
<keyword evidence="3" id="KW-1185">Reference proteome</keyword>
<name>A0A517MP07_9BACT</name>
<evidence type="ECO:0000259" key="1">
    <source>
        <dbReference type="Pfam" id="PF07969"/>
    </source>
</evidence>
<dbReference type="Pfam" id="PF07969">
    <property type="entry name" value="Amidohydro_3"/>
    <property type="match status" value="1"/>
</dbReference>